<dbReference type="InParanoid" id="A0A218ZB47"/>
<evidence type="ECO:0000313" key="2">
    <source>
        <dbReference type="EMBL" id="OWP04763.1"/>
    </source>
</evidence>
<keyword evidence="3" id="KW-1185">Reference proteome</keyword>
<organism evidence="2 3">
    <name type="scientific">Diplocarpon coronariae</name>
    <dbReference type="NCBI Taxonomy" id="2795749"/>
    <lineage>
        <taxon>Eukaryota</taxon>
        <taxon>Fungi</taxon>
        <taxon>Dikarya</taxon>
        <taxon>Ascomycota</taxon>
        <taxon>Pezizomycotina</taxon>
        <taxon>Leotiomycetes</taxon>
        <taxon>Helotiales</taxon>
        <taxon>Drepanopezizaceae</taxon>
        <taxon>Diplocarpon</taxon>
    </lineage>
</organism>
<sequence>MSLATYTQEVPKLGYWHKKPTKSLNTAMGERYDERVHSRPVMVSESEPMSIQPTPGSGTRKRMTKSRSLKQCRPLAWSLPFTEEKLVSTTGTSPSTKMMLSTVIIPSNISTNAAQCRAMREAEAGAGDAAVAKEADETEHLSSTAKWESEVDKERNFVHERIRPHQTK</sequence>
<dbReference type="Proteomes" id="UP000242519">
    <property type="component" value="Unassembled WGS sequence"/>
</dbReference>
<accession>A0A218ZB47</accession>
<gene>
    <name evidence="2" type="ORF">B2J93_4045</name>
</gene>
<proteinExistence type="predicted"/>
<feature type="region of interest" description="Disordered" evidence="1">
    <location>
        <begin position="122"/>
        <end position="149"/>
    </location>
</feature>
<name>A0A218ZB47_9HELO</name>
<comment type="caution">
    <text evidence="2">The sequence shown here is derived from an EMBL/GenBank/DDBJ whole genome shotgun (WGS) entry which is preliminary data.</text>
</comment>
<evidence type="ECO:0000256" key="1">
    <source>
        <dbReference type="SAM" id="MobiDB-lite"/>
    </source>
</evidence>
<feature type="compositionally biased region" description="Basic and acidic residues" evidence="1">
    <location>
        <begin position="131"/>
        <end position="140"/>
    </location>
</feature>
<feature type="compositionally biased region" description="Polar residues" evidence="1">
    <location>
        <begin position="47"/>
        <end position="57"/>
    </location>
</feature>
<feature type="region of interest" description="Disordered" evidence="1">
    <location>
        <begin position="40"/>
        <end position="70"/>
    </location>
</feature>
<feature type="compositionally biased region" description="Basic residues" evidence="1">
    <location>
        <begin position="59"/>
        <end position="70"/>
    </location>
</feature>
<protein>
    <submittedName>
        <fullName evidence="2">Uncharacterized protein</fullName>
    </submittedName>
</protein>
<evidence type="ECO:0000313" key="3">
    <source>
        <dbReference type="Proteomes" id="UP000242519"/>
    </source>
</evidence>
<dbReference type="EMBL" id="MZNU01000093">
    <property type="protein sequence ID" value="OWP04763.1"/>
    <property type="molecule type" value="Genomic_DNA"/>
</dbReference>
<dbReference type="AlphaFoldDB" id="A0A218ZB47"/>
<reference evidence="2 3" key="1">
    <citation type="submission" date="2017-04" db="EMBL/GenBank/DDBJ databases">
        <title>Draft genome sequence of Marssonina coronaria NL1: causal agent of apple blotch.</title>
        <authorList>
            <person name="Cheng Q."/>
        </authorList>
    </citation>
    <scope>NUCLEOTIDE SEQUENCE [LARGE SCALE GENOMIC DNA]</scope>
    <source>
        <strain evidence="2 3">NL1</strain>
    </source>
</reference>